<dbReference type="InterPro" id="IPR029787">
    <property type="entry name" value="Nucleotide_cyclase"/>
</dbReference>
<dbReference type="STRING" id="386301.SAMN05216282_11818"/>
<evidence type="ECO:0000313" key="1">
    <source>
        <dbReference type="EMBL" id="SDK91789.1"/>
    </source>
</evidence>
<evidence type="ECO:0000313" key="2">
    <source>
        <dbReference type="Proteomes" id="UP000198701"/>
    </source>
</evidence>
<dbReference type="RefSeq" id="WP_166784378.1">
    <property type="nucleotide sequence ID" value="NZ_FNFU01000018.1"/>
</dbReference>
<dbReference type="Proteomes" id="UP000198701">
    <property type="component" value="Unassembled WGS sequence"/>
</dbReference>
<dbReference type="SUPFAM" id="SSF55073">
    <property type="entry name" value="Nucleotide cyclase"/>
    <property type="match status" value="1"/>
</dbReference>
<dbReference type="AlphaFoldDB" id="A0A1G9FTQ1"/>
<reference evidence="1 2" key="1">
    <citation type="submission" date="2016-10" db="EMBL/GenBank/DDBJ databases">
        <authorList>
            <person name="de Groot N.N."/>
        </authorList>
    </citation>
    <scope>NUCLEOTIDE SEQUENCE [LARGE SCALE GENOMIC DNA]</scope>
    <source>
        <strain evidence="1 2">CGMCC 1.5382</strain>
    </source>
</reference>
<proteinExistence type="predicted"/>
<protein>
    <recommendedName>
        <fullName evidence="3">Guanylate cyclase domain-containing protein</fullName>
    </recommendedName>
</protein>
<dbReference type="EMBL" id="FNFU01000018">
    <property type="protein sequence ID" value="SDK91789.1"/>
    <property type="molecule type" value="Genomic_DNA"/>
</dbReference>
<name>A0A1G9FTQ1_9MICO</name>
<keyword evidence="2" id="KW-1185">Reference proteome</keyword>
<gene>
    <name evidence="1" type="ORF">SAMN05216282_11818</name>
</gene>
<sequence length="55" mass="5791">MNIAARIAAAASGSEILVSETSLAGSRRSFGETGRRTLELKGISVPTTVVSIDWR</sequence>
<evidence type="ECO:0008006" key="3">
    <source>
        <dbReference type="Google" id="ProtNLM"/>
    </source>
</evidence>
<organism evidence="1 2">
    <name type="scientific">Cryobacterium psychrotolerans</name>
    <dbReference type="NCBI Taxonomy" id="386301"/>
    <lineage>
        <taxon>Bacteria</taxon>
        <taxon>Bacillati</taxon>
        <taxon>Actinomycetota</taxon>
        <taxon>Actinomycetes</taxon>
        <taxon>Micrococcales</taxon>
        <taxon>Microbacteriaceae</taxon>
        <taxon>Cryobacterium</taxon>
    </lineage>
</organism>
<dbReference type="Gene3D" id="3.30.70.1230">
    <property type="entry name" value="Nucleotide cyclase"/>
    <property type="match status" value="1"/>
</dbReference>
<accession>A0A1G9FTQ1</accession>